<keyword evidence="2" id="KW-1185">Reference proteome</keyword>
<comment type="caution">
    <text evidence="1">The sequence shown here is derived from an EMBL/GenBank/DDBJ whole genome shotgun (WGS) entry which is preliminary data.</text>
</comment>
<evidence type="ECO:0000313" key="2">
    <source>
        <dbReference type="Proteomes" id="UP001200110"/>
    </source>
</evidence>
<dbReference type="EMBL" id="JAKKOR010000009">
    <property type="protein sequence ID" value="MCF8589371.1"/>
    <property type="molecule type" value="Genomic_DNA"/>
</dbReference>
<evidence type="ECO:0008006" key="3">
    <source>
        <dbReference type="Google" id="ProtNLM"/>
    </source>
</evidence>
<organism evidence="1 2">
    <name type="scientific">Gordonia liuliyuniae</name>
    <dbReference type="NCBI Taxonomy" id="2911517"/>
    <lineage>
        <taxon>Bacteria</taxon>
        <taxon>Bacillati</taxon>
        <taxon>Actinomycetota</taxon>
        <taxon>Actinomycetes</taxon>
        <taxon>Mycobacteriales</taxon>
        <taxon>Gordoniaceae</taxon>
        <taxon>Gordonia</taxon>
    </lineage>
</organism>
<name>A0ABS9IUX9_9ACTN</name>
<accession>A0ABS9IUX9</accession>
<dbReference type="Proteomes" id="UP001200110">
    <property type="component" value="Unassembled WGS sequence"/>
</dbReference>
<sequence>MISPHVEVDQPPPVCRAFGRHTLSQIEALERDAIVSLGLSRATIYQLSVATQLYAASTRPHGVEGVLAVIEAAGTEVANLHRSAPTTPSR</sequence>
<proteinExistence type="predicted"/>
<protein>
    <recommendedName>
        <fullName evidence="3">DUF3263 domain-containing protein</fullName>
    </recommendedName>
</protein>
<evidence type="ECO:0000313" key="1">
    <source>
        <dbReference type="EMBL" id="MCF8589371.1"/>
    </source>
</evidence>
<dbReference type="RefSeq" id="WP_236998590.1">
    <property type="nucleotide sequence ID" value="NZ_JAKKOR010000009.1"/>
</dbReference>
<reference evidence="1 2" key="1">
    <citation type="submission" date="2022-01" db="EMBL/GenBank/DDBJ databases">
        <authorList>
            <person name="Huang Y."/>
        </authorList>
    </citation>
    <scope>NUCLEOTIDE SEQUENCE [LARGE SCALE GENOMIC DNA]</scope>
    <source>
        <strain evidence="1 2">HY366</strain>
    </source>
</reference>
<gene>
    <name evidence="1" type="ORF">L5G33_12965</name>
</gene>